<dbReference type="Proteomes" id="UP000469185">
    <property type="component" value="Unassembled WGS sequence"/>
</dbReference>
<feature type="transmembrane region" description="Helical" evidence="2">
    <location>
        <begin position="35"/>
        <end position="57"/>
    </location>
</feature>
<feature type="region of interest" description="Disordered" evidence="1">
    <location>
        <begin position="1"/>
        <end position="25"/>
    </location>
</feature>
<gene>
    <name evidence="3" type="ORF">G1H11_22500</name>
</gene>
<keyword evidence="2" id="KW-0812">Transmembrane</keyword>
<proteinExistence type="predicted"/>
<reference evidence="3 4" key="1">
    <citation type="submission" date="2020-02" db="EMBL/GenBank/DDBJ databases">
        <authorList>
            <person name="Li X.-J."/>
            <person name="Feng X.-M."/>
        </authorList>
    </citation>
    <scope>NUCLEOTIDE SEQUENCE [LARGE SCALE GENOMIC DNA]</scope>
    <source>
        <strain evidence="3 4">CGMCC 4.7225</strain>
    </source>
</reference>
<keyword evidence="2" id="KW-0472">Membrane</keyword>
<dbReference type="AlphaFoldDB" id="A0A6N9YSQ8"/>
<keyword evidence="4" id="KW-1185">Reference proteome</keyword>
<feature type="transmembrane region" description="Helical" evidence="2">
    <location>
        <begin position="63"/>
        <end position="81"/>
    </location>
</feature>
<keyword evidence="2" id="KW-1133">Transmembrane helix</keyword>
<protein>
    <submittedName>
        <fullName evidence="3">Uncharacterized protein</fullName>
    </submittedName>
</protein>
<dbReference type="Pfam" id="PF19608">
    <property type="entry name" value="DUF6113"/>
    <property type="match status" value="1"/>
</dbReference>
<comment type="caution">
    <text evidence="3">The sequence shown here is derived from an EMBL/GenBank/DDBJ whole genome shotgun (WGS) entry which is preliminary data.</text>
</comment>
<feature type="transmembrane region" description="Helical" evidence="2">
    <location>
        <begin position="88"/>
        <end position="107"/>
    </location>
</feature>
<dbReference type="InterPro" id="IPR046095">
    <property type="entry name" value="DUF6113"/>
</dbReference>
<feature type="compositionally biased region" description="Low complexity" evidence="1">
    <location>
        <begin position="15"/>
        <end position="24"/>
    </location>
</feature>
<name>A0A6N9YSQ8_9ACTN</name>
<evidence type="ECO:0000313" key="4">
    <source>
        <dbReference type="Proteomes" id="UP000469185"/>
    </source>
</evidence>
<dbReference type="RefSeq" id="WP_163820864.1">
    <property type="nucleotide sequence ID" value="NZ_JAAGOB010000016.1"/>
</dbReference>
<accession>A0A6N9YSQ8</accession>
<evidence type="ECO:0000256" key="2">
    <source>
        <dbReference type="SAM" id="Phobius"/>
    </source>
</evidence>
<evidence type="ECO:0000256" key="1">
    <source>
        <dbReference type="SAM" id="MobiDB-lite"/>
    </source>
</evidence>
<organism evidence="3 4">
    <name type="scientific">Phytoactinopolyspora alkaliphila</name>
    <dbReference type="NCBI Taxonomy" id="1783498"/>
    <lineage>
        <taxon>Bacteria</taxon>
        <taxon>Bacillati</taxon>
        <taxon>Actinomycetota</taxon>
        <taxon>Actinomycetes</taxon>
        <taxon>Jiangellales</taxon>
        <taxon>Jiangellaceae</taxon>
        <taxon>Phytoactinopolyspora</taxon>
    </lineage>
</organism>
<feature type="transmembrane region" description="Helical" evidence="2">
    <location>
        <begin position="119"/>
        <end position="140"/>
    </location>
</feature>
<evidence type="ECO:0000313" key="3">
    <source>
        <dbReference type="EMBL" id="NED98073.1"/>
    </source>
</evidence>
<dbReference type="EMBL" id="JAAGOB010000016">
    <property type="protein sequence ID" value="NED98073.1"/>
    <property type="molecule type" value="Genomic_DNA"/>
</dbReference>
<sequence>MYSGAGASAEHSITPASGTASAAARRARARPRRTARWVIVGLLAIAAVAVAVAGAFMHRWASPVGLILAVGAGTGVCVLARHAARSRVGIGVVAGAWLTAVLLLAQPRPAGDVVIAGDPAGLVFLLGGASAVAVTLGMGVRVPSSVNVR</sequence>